<keyword evidence="2" id="KW-1185">Reference proteome</keyword>
<evidence type="ECO:0000313" key="1">
    <source>
        <dbReference type="EMBL" id="PWB01567.1"/>
    </source>
</evidence>
<evidence type="ECO:0008006" key="3">
    <source>
        <dbReference type="Google" id="ProtNLM"/>
    </source>
</evidence>
<dbReference type="Proteomes" id="UP000244905">
    <property type="component" value="Unassembled WGS sequence"/>
</dbReference>
<dbReference type="EMBL" id="PUEC01000020">
    <property type="protein sequence ID" value="PWB01567.1"/>
    <property type="molecule type" value="Genomic_DNA"/>
</dbReference>
<comment type="caution">
    <text evidence="1">The sequence shown here is derived from an EMBL/GenBank/DDBJ whole genome shotgun (WGS) entry which is preliminary data.</text>
</comment>
<accession>A0A2V1IND5</accession>
<dbReference type="GeneID" id="82526550"/>
<name>A0A2V1IND5_9BACT</name>
<gene>
    <name evidence="1" type="ORF">C5O23_09380</name>
</gene>
<proteinExistence type="predicted"/>
<dbReference type="RefSeq" id="WP_107032687.1">
    <property type="nucleotide sequence ID" value="NZ_PUEC01000020.1"/>
</dbReference>
<organism evidence="1 2">
    <name type="scientific">Duncaniella muris</name>
    <dbReference type="NCBI Taxonomy" id="2094150"/>
    <lineage>
        <taxon>Bacteria</taxon>
        <taxon>Pseudomonadati</taxon>
        <taxon>Bacteroidota</taxon>
        <taxon>Bacteroidia</taxon>
        <taxon>Bacteroidales</taxon>
        <taxon>Muribaculaceae</taxon>
        <taxon>Duncaniella</taxon>
    </lineage>
</organism>
<dbReference type="AlphaFoldDB" id="A0A2V1IND5"/>
<protein>
    <recommendedName>
        <fullName evidence="3">EVE domain-containing protein</fullName>
    </recommendedName>
</protein>
<reference evidence="2" key="1">
    <citation type="submission" date="2018-02" db="EMBL/GenBank/DDBJ databases">
        <authorList>
            <person name="Clavel T."/>
            <person name="Strowig T."/>
        </authorList>
    </citation>
    <scope>NUCLEOTIDE SEQUENCE [LARGE SCALE GENOMIC DNA]</scope>
    <source>
        <strain evidence="2">DSM 103720</strain>
    </source>
</reference>
<sequence>MKTSSNNHTNKHWLVFANAKRCNHYASLAETGFISWKKERNNFAIGDIVYVFSSAERRIIFKTVVTGIEERSDSEYWVESAPNDITWRLEAIQEYNGDALDEDLLKKHGFKGGRSLQHPMCNNPDLFEYIENQFNIQS</sequence>
<evidence type="ECO:0000313" key="2">
    <source>
        <dbReference type="Proteomes" id="UP000244905"/>
    </source>
</evidence>